<dbReference type="Pfam" id="PF00486">
    <property type="entry name" value="Trans_reg_C"/>
    <property type="match status" value="1"/>
</dbReference>
<dbReference type="InterPro" id="IPR001867">
    <property type="entry name" value="OmpR/PhoB-type_DNA-bd"/>
</dbReference>
<dbReference type="InterPro" id="IPR001789">
    <property type="entry name" value="Sig_transdc_resp-reg_receiver"/>
</dbReference>
<feature type="domain" description="OmpR/PhoB-type" evidence="9">
    <location>
        <begin position="139"/>
        <end position="239"/>
    </location>
</feature>
<dbReference type="InterPro" id="IPR011006">
    <property type="entry name" value="CheY-like_superfamily"/>
</dbReference>
<evidence type="ECO:0000313" key="11">
    <source>
        <dbReference type="Proteomes" id="UP000784435"/>
    </source>
</evidence>
<keyword evidence="4 7" id="KW-0238">DNA-binding</keyword>
<dbReference type="PROSITE" id="PS50110">
    <property type="entry name" value="RESPONSE_REGULATORY"/>
    <property type="match status" value="1"/>
</dbReference>
<dbReference type="GO" id="GO:0005829">
    <property type="term" value="C:cytosol"/>
    <property type="evidence" value="ECO:0007669"/>
    <property type="project" value="TreeGrafter"/>
</dbReference>
<proteinExistence type="predicted"/>
<dbReference type="InterPro" id="IPR039420">
    <property type="entry name" value="WalR-like"/>
</dbReference>
<evidence type="ECO:0000256" key="4">
    <source>
        <dbReference type="ARBA" id="ARBA00023125"/>
    </source>
</evidence>
<name>A0A921MEJ3_9MICO</name>
<dbReference type="Gene3D" id="3.40.50.2300">
    <property type="match status" value="1"/>
</dbReference>
<dbReference type="GO" id="GO:0000156">
    <property type="term" value="F:phosphorelay response regulator activity"/>
    <property type="evidence" value="ECO:0007669"/>
    <property type="project" value="TreeGrafter"/>
</dbReference>
<evidence type="ECO:0000256" key="5">
    <source>
        <dbReference type="ARBA" id="ARBA00023163"/>
    </source>
</evidence>
<evidence type="ECO:0000256" key="1">
    <source>
        <dbReference type="ARBA" id="ARBA00022553"/>
    </source>
</evidence>
<evidence type="ECO:0000256" key="3">
    <source>
        <dbReference type="ARBA" id="ARBA00023015"/>
    </source>
</evidence>
<dbReference type="PANTHER" id="PTHR48111:SF28">
    <property type="entry name" value="TRANSCRIPTIONAL REGULATORY PROTEIN TCRX-RELATED"/>
    <property type="match status" value="1"/>
</dbReference>
<protein>
    <submittedName>
        <fullName evidence="10">Response regulator transcription factor</fullName>
    </submittedName>
</protein>
<feature type="DNA-binding region" description="OmpR/PhoB-type" evidence="7">
    <location>
        <begin position="139"/>
        <end position="239"/>
    </location>
</feature>
<dbReference type="GO" id="GO:0006355">
    <property type="term" value="P:regulation of DNA-templated transcription"/>
    <property type="evidence" value="ECO:0007669"/>
    <property type="project" value="InterPro"/>
</dbReference>
<keyword evidence="3" id="KW-0805">Transcription regulation</keyword>
<organism evidence="10 11">
    <name type="scientific">Brevibacterium senegalense</name>
    <dbReference type="NCBI Taxonomy" id="1033736"/>
    <lineage>
        <taxon>Bacteria</taxon>
        <taxon>Bacillati</taxon>
        <taxon>Actinomycetota</taxon>
        <taxon>Actinomycetes</taxon>
        <taxon>Micrococcales</taxon>
        <taxon>Brevibacteriaceae</taxon>
        <taxon>Brevibacterium</taxon>
    </lineage>
</organism>
<dbReference type="AlphaFoldDB" id="A0A921MEJ3"/>
<evidence type="ECO:0000256" key="6">
    <source>
        <dbReference type="PROSITE-ProRule" id="PRU00169"/>
    </source>
</evidence>
<dbReference type="FunFam" id="1.10.10.10:FF:000005">
    <property type="entry name" value="Two-component system response regulator"/>
    <property type="match status" value="1"/>
</dbReference>
<keyword evidence="2" id="KW-0902">Two-component regulatory system</keyword>
<accession>A0A921MEJ3</accession>
<comment type="caution">
    <text evidence="10">The sequence shown here is derived from an EMBL/GenBank/DDBJ whole genome shotgun (WGS) entry which is preliminary data.</text>
</comment>
<evidence type="ECO:0000259" key="9">
    <source>
        <dbReference type="PROSITE" id="PS51755"/>
    </source>
</evidence>
<evidence type="ECO:0000256" key="2">
    <source>
        <dbReference type="ARBA" id="ARBA00023012"/>
    </source>
</evidence>
<keyword evidence="5" id="KW-0804">Transcription</keyword>
<dbReference type="SMART" id="SM00862">
    <property type="entry name" value="Trans_reg_C"/>
    <property type="match status" value="1"/>
</dbReference>
<reference evidence="10" key="1">
    <citation type="journal article" date="2021" name="PeerJ">
        <title>Extensive microbial diversity within the chicken gut microbiome revealed by metagenomics and culture.</title>
        <authorList>
            <person name="Gilroy R."/>
            <person name="Ravi A."/>
            <person name="Getino M."/>
            <person name="Pursley I."/>
            <person name="Horton D.L."/>
            <person name="Alikhan N.F."/>
            <person name="Baker D."/>
            <person name="Gharbi K."/>
            <person name="Hall N."/>
            <person name="Watson M."/>
            <person name="Adriaenssens E.M."/>
            <person name="Foster-Nyarko E."/>
            <person name="Jarju S."/>
            <person name="Secka A."/>
            <person name="Antonio M."/>
            <person name="Oren A."/>
            <person name="Chaudhuri R.R."/>
            <person name="La Ragione R."/>
            <person name="Hildebrand F."/>
            <person name="Pallen M.J."/>
        </authorList>
    </citation>
    <scope>NUCLEOTIDE SEQUENCE</scope>
    <source>
        <strain evidence="10">ChiGjej5B5-7349</strain>
    </source>
</reference>
<dbReference type="GO" id="GO:0032993">
    <property type="term" value="C:protein-DNA complex"/>
    <property type="evidence" value="ECO:0007669"/>
    <property type="project" value="TreeGrafter"/>
</dbReference>
<dbReference type="Proteomes" id="UP000784435">
    <property type="component" value="Unassembled WGS sequence"/>
</dbReference>
<dbReference type="Gene3D" id="6.10.250.690">
    <property type="match status" value="1"/>
</dbReference>
<dbReference type="Gene3D" id="1.10.10.10">
    <property type="entry name" value="Winged helix-like DNA-binding domain superfamily/Winged helix DNA-binding domain"/>
    <property type="match status" value="1"/>
</dbReference>
<dbReference type="PROSITE" id="PS51755">
    <property type="entry name" value="OMPR_PHOB"/>
    <property type="match status" value="1"/>
</dbReference>
<evidence type="ECO:0000313" key="10">
    <source>
        <dbReference type="EMBL" id="HJG80610.1"/>
    </source>
</evidence>
<keyword evidence="1 6" id="KW-0597">Phosphoprotein</keyword>
<dbReference type="SUPFAM" id="SSF52172">
    <property type="entry name" value="CheY-like"/>
    <property type="match status" value="1"/>
</dbReference>
<evidence type="ECO:0000256" key="7">
    <source>
        <dbReference type="PROSITE-ProRule" id="PRU01091"/>
    </source>
</evidence>
<dbReference type="PANTHER" id="PTHR48111">
    <property type="entry name" value="REGULATOR OF RPOS"/>
    <property type="match status" value="1"/>
</dbReference>
<dbReference type="InterPro" id="IPR036388">
    <property type="entry name" value="WH-like_DNA-bd_sf"/>
</dbReference>
<evidence type="ECO:0000259" key="8">
    <source>
        <dbReference type="PROSITE" id="PS50110"/>
    </source>
</evidence>
<sequence length="239" mass="26055">MDQPLTRPDGSAPRILVVDDEENLAQLLAMAFSYQSWEPRTAGSVQQALTAARQTDFDAAVLDIMLPDGDGVDLMARLRTRDADLPVLFLTAKDAIDDRVTGLRAGGDDYVTKPFNLDEVVARVEALLRRSLGTGAGADRILAVGDLTVDLGSREVSRAGHPIELTAKEFDVLALFARNPRLVLSKATILDRVWGYDFGGSGNIVELYVSYLRRKLEAPFPDLPALLQTKRGAGYMLVP</sequence>
<dbReference type="CDD" id="cd00383">
    <property type="entry name" value="trans_reg_C"/>
    <property type="match status" value="1"/>
</dbReference>
<feature type="modified residue" description="4-aspartylphosphate" evidence="6">
    <location>
        <position position="63"/>
    </location>
</feature>
<feature type="domain" description="Response regulatory" evidence="8">
    <location>
        <begin position="14"/>
        <end position="128"/>
    </location>
</feature>
<dbReference type="EMBL" id="DYUK01000201">
    <property type="protein sequence ID" value="HJG80610.1"/>
    <property type="molecule type" value="Genomic_DNA"/>
</dbReference>
<dbReference type="Pfam" id="PF00072">
    <property type="entry name" value="Response_reg"/>
    <property type="match status" value="1"/>
</dbReference>
<gene>
    <name evidence="10" type="ORF">K8V08_09395</name>
</gene>
<reference evidence="10" key="2">
    <citation type="submission" date="2021-09" db="EMBL/GenBank/DDBJ databases">
        <authorList>
            <person name="Gilroy R."/>
        </authorList>
    </citation>
    <scope>NUCLEOTIDE SEQUENCE</scope>
    <source>
        <strain evidence="10">ChiGjej5B5-7349</strain>
    </source>
</reference>
<dbReference type="GO" id="GO:0000976">
    <property type="term" value="F:transcription cis-regulatory region binding"/>
    <property type="evidence" value="ECO:0007669"/>
    <property type="project" value="TreeGrafter"/>
</dbReference>
<dbReference type="SMART" id="SM00448">
    <property type="entry name" value="REC"/>
    <property type="match status" value="1"/>
</dbReference>